<dbReference type="SMART" id="SM00304">
    <property type="entry name" value="HAMP"/>
    <property type="match status" value="1"/>
</dbReference>
<comment type="caution">
    <text evidence="14">The sequence shown here is derived from an EMBL/GenBank/DDBJ whole genome shotgun (WGS) entry which is preliminary data.</text>
</comment>
<dbReference type="SUPFAM" id="SSF55874">
    <property type="entry name" value="ATPase domain of HSP90 chaperone/DNA topoisomerase II/histidine kinase"/>
    <property type="match status" value="1"/>
</dbReference>
<dbReference type="SUPFAM" id="SSF158472">
    <property type="entry name" value="HAMP domain-like"/>
    <property type="match status" value="1"/>
</dbReference>
<reference evidence="14 15" key="1">
    <citation type="submission" date="2020-01" db="EMBL/GenBank/DDBJ databases">
        <title>Anaeroalcalibacter tamaniensis gen. nov., sp. nov., moderately halophilic strictly anaerobic fermenter bacterium from mud volcano of Taman peninsula.</title>
        <authorList>
            <person name="Frolova A."/>
            <person name="Merkel A.Y."/>
            <person name="Slobodkin A.I."/>
        </authorList>
    </citation>
    <scope>NUCLEOTIDE SEQUENCE [LARGE SCALE GENOMIC DNA]</scope>
    <source>
        <strain evidence="14 15">F-3ap</strain>
    </source>
</reference>
<dbReference type="CDD" id="cd00082">
    <property type="entry name" value="HisKA"/>
    <property type="match status" value="1"/>
</dbReference>
<dbReference type="FunFam" id="3.30.565.10:FF:000006">
    <property type="entry name" value="Sensor histidine kinase WalK"/>
    <property type="match status" value="1"/>
</dbReference>
<dbReference type="InterPro" id="IPR036890">
    <property type="entry name" value="HATPase_C_sf"/>
</dbReference>
<dbReference type="SUPFAM" id="SSF47384">
    <property type="entry name" value="Homodimeric domain of signal transducing histidine kinase"/>
    <property type="match status" value="1"/>
</dbReference>
<evidence type="ECO:0000256" key="10">
    <source>
        <dbReference type="ARBA" id="ARBA00023136"/>
    </source>
</evidence>
<feature type="domain" description="Histidine kinase" evidence="12">
    <location>
        <begin position="278"/>
        <end position="496"/>
    </location>
</feature>
<dbReference type="EMBL" id="JAAEEH010000010">
    <property type="protein sequence ID" value="NDL67113.1"/>
    <property type="molecule type" value="Genomic_DNA"/>
</dbReference>
<dbReference type="AlphaFoldDB" id="A0A7X5KMV7"/>
<dbReference type="PANTHER" id="PTHR45436">
    <property type="entry name" value="SENSOR HISTIDINE KINASE YKOH"/>
    <property type="match status" value="1"/>
</dbReference>
<dbReference type="InterPro" id="IPR036097">
    <property type="entry name" value="HisK_dim/P_sf"/>
</dbReference>
<keyword evidence="8 11" id="KW-1133">Transmembrane helix</keyword>
<protein>
    <recommendedName>
        <fullName evidence="3">histidine kinase</fullName>
        <ecNumber evidence="3">2.7.13.3</ecNumber>
    </recommendedName>
</protein>
<dbReference type="InterPro" id="IPR005467">
    <property type="entry name" value="His_kinase_dom"/>
</dbReference>
<accession>A0A7X5KMV7</accession>
<dbReference type="Gene3D" id="6.10.340.10">
    <property type="match status" value="1"/>
</dbReference>
<dbReference type="InterPro" id="IPR003594">
    <property type="entry name" value="HATPase_dom"/>
</dbReference>
<evidence type="ECO:0000259" key="12">
    <source>
        <dbReference type="PROSITE" id="PS50109"/>
    </source>
</evidence>
<dbReference type="Gene3D" id="1.10.287.130">
    <property type="match status" value="1"/>
</dbReference>
<dbReference type="InterPro" id="IPR004358">
    <property type="entry name" value="Sig_transdc_His_kin-like_C"/>
</dbReference>
<name>A0A7X5KMV7_9FIRM</name>
<evidence type="ECO:0000256" key="11">
    <source>
        <dbReference type="SAM" id="Phobius"/>
    </source>
</evidence>
<dbReference type="InterPro" id="IPR003661">
    <property type="entry name" value="HisK_dim/P_dom"/>
</dbReference>
<comment type="catalytic activity">
    <reaction evidence="1">
        <text>ATP + protein L-histidine = ADP + protein N-phospho-L-histidine.</text>
        <dbReference type="EC" id="2.7.13.3"/>
    </reaction>
</comment>
<keyword evidence="9" id="KW-0902">Two-component regulatory system</keyword>
<dbReference type="GO" id="GO:0005886">
    <property type="term" value="C:plasma membrane"/>
    <property type="evidence" value="ECO:0007669"/>
    <property type="project" value="TreeGrafter"/>
</dbReference>
<dbReference type="Gene3D" id="3.30.565.10">
    <property type="entry name" value="Histidine kinase-like ATPase, C-terminal domain"/>
    <property type="match status" value="1"/>
</dbReference>
<keyword evidence="7" id="KW-0418">Kinase</keyword>
<evidence type="ECO:0000259" key="13">
    <source>
        <dbReference type="PROSITE" id="PS50885"/>
    </source>
</evidence>
<keyword evidence="5" id="KW-0808">Transferase</keyword>
<proteinExistence type="predicted"/>
<dbReference type="Pfam" id="PF00672">
    <property type="entry name" value="HAMP"/>
    <property type="match status" value="1"/>
</dbReference>
<keyword evidence="4" id="KW-0597">Phosphoprotein</keyword>
<comment type="subcellular location">
    <subcellularLocation>
        <location evidence="2">Membrane</location>
    </subcellularLocation>
</comment>
<evidence type="ECO:0000256" key="7">
    <source>
        <dbReference type="ARBA" id="ARBA00022777"/>
    </source>
</evidence>
<dbReference type="Pfam" id="PF02518">
    <property type="entry name" value="HATPase_c"/>
    <property type="match status" value="1"/>
</dbReference>
<dbReference type="InterPro" id="IPR003660">
    <property type="entry name" value="HAMP_dom"/>
</dbReference>
<dbReference type="EC" id="2.7.13.3" evidence="3"/>
<dbReference type="SMART" id="SM00388">
    <property type="entry name" value="HisKA"/>
    <property type="match status" value="1"/>
</dbReference>
<dbReference type="PANTHER" id="PTHR45436:SF5">
    <property type="entry name" value="SENSOR HISTIDINE KINASE TRCS"/>
    <property type="match status" value="1"/>
</dbReference>
<dbReference type="PROSITE" id="PS50109">
    <property type="entry name" value="HIS_KIN"/>
    <property type="match status" value="1"/>
</dbReference>
<dbReference type="Proteomes" id="UP000461585">
    <property type="component" value="Unassembled WGS sequence"/>
</dbReference>
<feature type="transmembrane region" description="Helical" evidence="11">
    <location>
        <begin position="45"/>
        <end position="69"/>
    </location>
</feature>
<dbReference type="Pfam" id="PF00512">
    <property type="entry name" value="HisKA"/>
    <property type="match status" value="1"/>
</dbReference>
<evidence type="ECO:0000313" key="15">
    <source>
        <dbReference type="Proteomes" id="UP000461585"/>
    </source>
</evidence>
<keyword evidence="15" id="KW-1185">Reference proteome</keyword>
<sequence>MESMTSVLLQILKGILLWPVRLVRDFVEDSIALVGSLGMSIRKKILVGFLFSYLLVSLVSVGLSSYLFLHRSMGESGDALNQRIAQMLLYQRDGDSSMGGLADQLEYLASTEEAGIQILWEDEAGTPFSLAAGLLEDMPYETDGWARWEAFRRAGVLMDPETVYEFQDGKDPGRLVVRLAYPVERFLENFLHLLWSLVLAQATAFFFLAILVSGQIRRMLKPIDDMTDTARRISIDSMQERIPLEKTNAELKDLALTLNDMLDRLDKEYEKQKQFVSDVSHELRTPIAILHGYVSMLGRWGKQDEEVLEESIDAMLEETRNMQALVENLLTLVRSDSQTLEFHKTEFDLQELLGEVVKESRMLDVKNQTILHVPRGPVPVHMDEAMIKQTLRVFLDNAAKYTQEGGTIQVGIDGEEGAGACTLWIRDNGVGIPERDLSRLFDRFYRSDESRTRQTGGHGLGLAIAKAIVEGHQGSIRVESKLGEGSVFYLDLPLDLRKENQ</sequence>
<gene>
    <name evidence="14" type="ORF">GXN74_05045</name>
</gene>
<dbReference type="PRINTS" id="PR00344">
    <property type="entry name" value="BCTRLSENSOR"/>
</dbReference>
<evidence type="ECO:0000313" key="14">
    <source>
        <dbReference type="EMBL" id="NDL67113.1"/>
    </source>
</evidence>
<organism evidence="14 15">
    <name type="scientific">Anaerotalea alkaliphila</name>
    <dbReference type="NCBI Taxonomy" id="2662126"/>
    <lineage>
        <taxon>Bacteria</taxon>
        <taxon>Bacillati</taxon>
        <taxon>Bacillota</taxon>
        <taxon>Clostridia</taxon>
        <taxon>Eubacteriales</taxon>
        <taxon>Anaerotalea</taxon>
    </lineage>
</organism>
<dbReference type="SMART" id="SM00387">
    <property type="entry name" value="HATPase_c"/>
    <property type="match status" value="1"/>
</dbReference>
<dbReference type="FunFam" id="1.10.287.130:FF:000001">
    <property type="entry name" value="Two-component sensor histidine kinase"/>
    <property type="match status" value="1"/>
</dbReference>
<evidence type="ECO:0000256" key="4">
    <source>
        <dbReference type="ARBA" id="ARBA00022553"/>
    </source>
</evidence>
<keyword evidence="6 11" id="KW-0812">Transmembrane</keyword>
<evidence type="ECO:0000256" key="3">
    <source>
        <dbReference type="ARBA" id="ARBA00012438"/>
    </source>
</evidence>
<dbReference type="CDD" id="cd06225">
    <property type="entry name" value="HAMP"/>
    <property type="match status" value="1"/>
</dbReference>
<evidence type="ECO:0000256" key="8">
    <source>
        <dbReference type="ARBA" id="ARBA00022989"/>
    </source>
</evidence>
<dbReference type="RefSeq" id="WP_162369842.1">
    <property type="nucleotide sequence ID" value="NZ_JAAEEH010000010.1"/>
</dbReference>
<keyword evidence="10 11" id="KW-0472">Membrane</keyword>
<evidence type="ECO:0000256" key="1">
    <source>
        <dbReference type="ARBA" id="ARBA00000085"/>
    </source>
</evidence>
<dbReference type="GO" id="GO:0000155">
    <property type="term" value="F:phosphorelay sensor kinase activity"/>
    <property type="evidence" value="ECO:0007669"/>
    <property type="project" value="InterPro"/>
</dbReference>
<dbReference type="InterPro" id="IPR050428">
    <property type="entry name" value="TCS_sensor_his_kinase"/>
</dbReference>
<feature type="transmembrane region" description="Helical" evidence="11">
    <location>
        <begin position="190"/>
        <end position="212"/>
    </location>
</feature>
<evidence type="ECO:0000256" key="2">
    <source>
        <dbReference type="ARBA" id="ARBA00004370"/>
    </source>
</evidence>
<evidence type="ECO:0000256" key="5">
    <source>
        <dbReference type="ARBA" id="ARBA00022679"/>
    </source>
</evidence>
<dbReference type="PROSITE" id="PS50885">
    <property type="entry name" value="HAMP"/>
    <property type="match status" value="1"/>
</dbReference>
<evidence type="ECO:0000256" key="6">
    <source>
        <dbReference type="ARBA" id="ARBA00022692"/>
    </source>
</evidence>
<dbReference type="CDD" id="cd00075">
    <property type="entry name" value="HATPase"/>
    <property type="match status" value="1"/>
</dbReference>
<evidence type="ECO:0000256" key="9">
    <source>
        <dbReference type="ARBA" id="ARBA00023012"/>
    </source>
</evidence>
<feature type="domain" description="HAMP" evidence="13">
    <location>
        <begin position="217"/>
        <end position="270"/>
    </location>
</feature>